<evidence type="ECO:0000313" key="2">
    <source>
        <dbReference type="Proteomes" id="UP000003082"/>
    </source>
</evidence>
<evidence type="ECO:0000313" key="1">
    <source>
        <dbReference type="EMBL" id="EEF14978.1"/>
    </source>
</evidence>
<dbReference type="Proteomes" id="UP000003082">
    <property type="component" value="Unassembled WGS sequence"/>
</dbReference>
<proteinExistence type="predicted"/>
<gene>
    <name evidence="1" type="ORF">CAMRE0001_1538</name>
</gene>
<accession>B9CZH9</accession>
<protein>
    <submittedName>
        <fullName evidence="1">Uncharacterized protein</fullName>
    </submittedName>
</protein>
<organism evidence="1 2">
    <name type="scientific">Campylobacter rectus RM3267</name>
    <dbReference type="NCBI Taxonomy" id="553218"/>
    <lineage>
        <taxon>Bacteria</taxon>
        <taxon>Pseudomonadati</taxon>
        <taxon>Campylobacterota</taxon>
        <taxon>Epsilonproteobacteria</taxon>
        <taxon>Campylobacterales</taxon>
        <taxon>Campylobacteraceae</taxon>
        <taxon>Campylobacter</taxon>
    </lineage>
</organism>
<dbReference type="STRING" id="553218.CAMRE0001_1538"/>
<dbReference type="EMBL" id="ACFU01000003">
    <property type="protein sequence ID" value="EEF14978.1"/>
    <property type="molecule type" value="Genomic_DNA"/>
</dbReference>
<name>B9CZH9_CAMRE</name>
<keyword evidence="2" id="KW-1185">Reference proteome</keyword>
<reference evidence="1 2" key="1">
    <citation type="submission" date="2008-08" db="EMBL/GenBank/DDBJ databases">
        <authorList>
            <person name="Madupu R."/>
            <person name="Durkin A.S."/>
            <person name="Torralba M."/>
            <person name="Methe B."/>
            <person name="Sutton G.G."/>
            <person name="Strausberg R.L."/>
            <person name="Nelson K.E."/>
        </authorList>
    </citation>
    <scope>NUCLEOTIDE SEQUENCE [LARGE SCALE GENOMIC DNA]</scope>
    <source>
        <strain evidence="1 2">RM3267</strain>
    </source>
</reference>
<comment type="caution">
    <text evidence="1">The sequence shown here is derived from an EMBL/GenBank/DDBJ whole genome shotgun (WGS) entry which is preliminary data.</text>
</comment>
<sequence length="57" mass="6740">MKLKYRLAIDIKFYAPARRIWTSNLTRASKTALQIRLQIYVPKSQRQCQICVSIDQI</sequence>
<dbReference type="AlphaFoldDB" id="B9CZH9"/>